<proteinExistence type="inferred from homology"/>
<organism evidence="10 11">
    <name type="scientific">Paragonimus westermani</name>
    <dbReference type="NCBI Taxonomy" id="34504"/>
    <lineage>
        <taxon>Eukaryota</taxon>
        <taxon>Metazoa</taxon>
        <taxon>Spiralia</taxon>
        <taxon>Lophotrochozoa</taxon>
        <taxon>Platyhelminthes</taxon>
        <taxon>Trematoda</taxon>
        <taxon>Digenea</taxon>
        <taxon>Plagiorchiida</taxon>
        <taxon>Troglotremata</taxon>
        <taxon>Troglotrematidae</taxon>
        <taxon>Paragonimus</taxon>
    </lineage>
</organism>
<evidence type="ECO:0000313" key="10">
    <source>
        <dbReference type="EMBL" id="KAF8564707.1"/>
    </source>
</evidence>
<dbReference type="InterPro" id="IPR050213">
    <property type="entry name" value="GST_superfamily"/>
</dbReference>
<comment type="catalytic activity">
    <reaction evidence="7">
        <text>RX + glutathione = an S-substituted glutathione + a halide anion + H(+)</text>
        <dbReference type="Rhea" id="RHEA:16437"/>
        <dbReference type="ChEBI" id="CHEBI:15378"/>
        <dbReference type="ChEBI" id="CHEBI:16042"/>
        <dbReference type="ChEBI" id="CHEBI:17792"/>
        <dbReference type="ChEBI" id="CHEBI:57925"/>
        <dbReference type="ChEBI" id="CHEBI:90779"/>
        <dbReference type="EC" id="2.5.1.18"/>
    </reaction>
</comment>
<name>A0A8T0DD77_9TREM</name>
<gene>
    <name evidence="10" type="ORF">P879_06489</name>
</gene>
<evidence type="ECO:0000259" key="9">
    <source>
        <dbReference type="PROSITE" id="PS50405"/>
    </source>
</evidence>
<dbReference type="PANTHER" id="PTHR11571">
    <property type="entry name" value="GLUTATHIONE S-TRANSFERASE"/>
    <property type="match status" value="1"/>
</dbReference>
<dbReference type="Proteomes" id="UP000699462">
    <property type="component" value="Unassembled WGS sequence"/>
</dbReference>
<dbReference type="InterPro" id="IPR036249">
    <property type="entry name" value="Thioredoxin-like_sf"/>
</dbReference>
<evidence type="ECO:0000256" key="2">
    <source>
        <dbReference type="ARBA" id="ARBA00003701"/>
    </source>
</evidence>
<evidence type="ECO:0000256" key="7">
    <source>
        <dbReference type="ARBA" id="ARBA00047960"/>
    </source>
</evidence>
<comment type="similarity">
    <text evidence="3">Belongs to the GST superfamily. Mu family.</text>
</comment>
<comment type="subunit">
    <text evidence="4">Homodimer.</text>
</comment>
<dbReference type="SFLD" id="SFLDS00019">
    <property type="entry name" value="Glutathione_Transferase_(cytos"/>
    <property type="match status" value="1"/>
</dbReference>
<dbReference type="SFLD" id="SFLDG01205">
    <property type="entry name" value="AMPS.1"/>
    <property type="match status" value="1"/>
</dbReference>
<dbReference type="SUPFAM" id="SSF47616">
    <property type="entry name" value="GST C-terminal domain-like"/>
    <property type="match status" value="1"/>
</dbReference>
<dbReference type="OrthoDB" id="4951845at2759"/>
<dbReference type="InterPro" id="IPR040079">
    <property type="entry name" value="Glutathione_S-Trfase"/>
</dbReference>
<evidence type="ECO:0000256" key="5">
    <source>
        <dbReference type="ARBA" id="ARBA00012452"/>
    </source>
</evidence>
<dbReference type="InterPro" id="IPR004045">
    <property type="entry name" value="Glutathione_S-Trfase_N"/>
</dbReference>
<keyword evidence="6" id="KW-0808">Transferase</keyword>
<protein>
    <recommendedName>
        <fullName evidence="5">glutathione transferase</fullName>
        <ecNumber evidence="5">2.5.1.18</ecNumber>
    </recommendedName>
</protein>
<dbReference type="PROSITE" id="PS50405">
    <property type="entry name" value="GST_CTER"/>
    <property type="match status" value="1"/>
</dbReference>
<sequence length="281" mass="32304">MISARFEIIGSNSSLETLSLNKICRKLGYRLNTVNPLCFCFNASSVVESKKCHPLLGYRAALVMSPVLGYWKLRGLAQPIRLLLEFVGDKYDEKLYDRNDREKWFKEKYSLGLELPNLPYYQDGNLKLTQSLAILRYIADKHKMLGSTPEERATISMIEGALGDLRNGVSRIAYNEKFEELKVDYLKNLPTTLRMWSEFLGDKPYLHHSTPSHLDFMFYEALDVLHYLEPTCLDAFPNLSQFMHRVEAIPNIKAYMESDRFIKWPLNGWQASFGGGDAPPS</sequence>
<feature type="domain" description="GST N-terminal" evidence="8">
    <location>
        <begin position="64"/>
        <end position="146"/>
    </location>
</feature>
<evidence type="ECO:0000256" key="3">
    <source>
        <dbReference type="ARBA" id="ARBA00005861"/>
    </source>
</evidence>
<keyword evidence="11" id="KW-1185">Reference proteome</keyword>
<dbReference type="AlphaFoldDB" id="A0A8T0DD77"/>
<dbReference type="InterPro" id="IPR036282">
    <property type="entry name" value="Glutathione-S-Trfase_C_sf"/>
</dbReference>
<dbReference type="PROSITE" id="PS50404">
    <property type="entry name" value="GST_NTER"/>
    <property type="match status" value="1"/>
</dbReference>
<feature type="domain" description="GST C-terminal" evidence="9">
    <location>
        <begin position="148"/>
        <end position="266"/>
    </location>
</feature>
<dbReference type="Gene3D" id="1.20.1050.130">
    <property type="match status" value="1"/>
</dbReference>
<dbReference type="SUPFAM" id="SSF52833">
    <property type="entry name" value="Thioredoxin-like"/>
    <property type="match status" value="1"/>
</dbReference>
<dbReference type="EC" id="2.5.1.18" evidence="5"/>
<dbReference type="PANTHER" id="PTHR11571:SF222">
    <property type="entry name" value="GLUTATHIONE TRANSFERASE"/>
    <property type="match status" value="1"/>
</dbReference>
<dbReference type="FunFam" id="1.20.1050.10:FF:000003">
    <property type="entry name" value="Glutathione S-transferase 2"/>
    <property type="match status" value="1"/>
</dbReference>
<dbReference type="Pfam" id="PF02798">
    <property type="entry name" value="GST_N"/>
    <property type="match status" value="1"/>
</dbReference>
<dbReference type="InterPro" id="IPR004046">
    <property type="entry name" value="GST_C"/>
</dbReference>
<accession>A0A8T0DD77</accession>
<dbReference type="CDD" id="cd03209">
    <property type="entry name" value="GST_C_Mu"/>
    <property type="match status" value="1"/>
</dbReference>
<evidence type="ECO:0000256" key="4">
    <source>
        <dbReference type="ARBA" id="ARBA00011738"/>
    </source>
</evidence>
<dbReference type="Pfam" id="PF14497">
    <property type="entry name" value="GST_C_3"/>
    <property type="match status" value="1"/>
</dbReference>
<dbReference type="SFLD" id="SFLDG00363">
    <property type="entry name" value="AMPS_(cytGST):_Alpha-__Mu-__Pi"/>
    <property type="match status" value="1"/>
</dbReference>
<dbReference type="CDD" id="cd03075">
    <property type="entry name" value="GST_N_Mu"/>
    <property type="match status" value="1"/>
</dbReference>
<comment type="function">
    <text evidence="2">Conjugation of reduced glutathione to a wide number of exogenous and endogenous hydrophobic electrophiles.</text>
</comment>
<dbReference type="GO" id="GO:0004364">
    <property type="term" value="F:glutathione transferase activity"/>
    <property type="evidence" value="ECO:0007669"/>
    <property type="project" value="UniProtKB-EC"/>
</dbReference>
<dbReference type="GO" id="GO:0006749">
    <property type="term" value="P:glutathione metabolic process"/>
    <property type="evidence" value="ECO:0007669"/>
    <property type="project" value="TreeGrafter"/>
</dbReference>
<dbReference type="EMBL" id="JTDF01008028">
    <property type="protein sequence ID" value="KAF8564707.1"/>
    <property type="molecule type" value="Genomic_DNA"/>
</dbReference>
<evidence type="ECO:0000259" key="8">
    <source>
        <dbReference type="PROSITE" id="PS50404"/>
    </source>
</evidence>
<dbReference type="InterPro" id="IPR010987">
    <property type="entry name" value="Glutathione-S-Trfase_C-like"/>
</dbReference>
<comment type="caution">
    <text evidence="10">The sequence shown here is derived from an EMBL/GenBank/DDBJ whole genome shotgun (WGS) entry which is preliminary data.</text>
</comment>
<evidence type="ECO:0000313" key="11">
    <source>
        <dbReference type="Proteomes" id="UP000699462"/>
    </source>
</evidence>
<comment type="function">
    <text evidence="1">GST isoenzymes appear to play a central role in the parasite detoxification system. Other functions are also suspected including a role in increasing the solubility of haematin in the parasite gut.</text>
</comment>
<reference evidence="10 11" key="1">
    <citation type="submission" date="2019-07" db="EMBL/GenBank/DDBJ databases">
        <title>Annotation for the trematode Paragonimus westermani.</title>
        <authorList>
            <person name="Choi Y.-J."/>
        </authorList>
    </citation>
    <scope>NUCLEOTIDE SEQUENCE [LARGE SCALE GENOMIC DNA]</scope>
    <source>
        <strain evidence="10">180907_Pwestermani</strain>
    </source>
</reference>
<evidence type="ECO:0000256" key="6">
    <source>
        <dbReference type="ARBA" id="ARBA00022679"/>
    </source>
</evidence>
<evidence type="ECO:0000256" key="1">
    <source>
        <dbReference type="ARBA" id="ARBA00002446"/>
    </source>
</evidence>